<dbReference type="InterPro" id="IPR014030">
    <property type="entry name" value="Ketoacyl_synth_N"/>
</dbReference>
<evidence type="ECO:0000313" key="2">
    <source>
        <dbReference type="EMBL" id="PDP42205.1"/>
    </source>
</evidence>
<protein>
    <submittedName>
        <fullName evidence="3">3-oxoacyl-(Acyl carrier protein) synthase II</fullName>
    </submittedName>
</protein>
<organism evidence="3 4">
    <name type="scientific">Tannerella forsythia</name>
    <name type="common">Bacteroides forsythus</name>
    <dbReference type="NCBI Taxonomy" id="28112"/>
    <lineage>
        <taxon>Bacteria</taxon>
        <taxon>Pseudomonadati</taxon>
        <taxon>Bacteroidota</taxon>
        <taxon>Bacteroidia</taxon>
        <taxon>Bacteroidales</taxon>
        <taxon>Tannerellaceae</taxon>
        <taxon>Tannerella</taxon>
    </lineage>
</organism>
<dbReference type="Proteomes" id="UP000182057">
    <property type="component" value="Unassembled WGS sequence"/>
</dbReference>
<dbReference type="InterPro" id="IPR016039">
    <property type="entry name" value="Thiolase-like"/>
</dbReference>
<name>A0A1D3UK82_TANFO</name>
<evidence type="ECO:0000259" key="1">
    <source>
        <dbReference type="Pfam" id="PF13723"/>
    </source>
</evidence>
<dbReference type="OrthoDB" id="1404523at2"/>
<accession>A0A1D3UK82</accession>
<dbReference type="EMBL" id="FMMM01000037">
    <property type="protein sequence ID" value="SCQ20521.1"/>
    <property type="molecule type" value="Genomic_DNA"/>
</dbReference>
<dbReference type="SUPFAM" id="SSF53901">
    <property type="entry name" value="Thiolase-like"/>
    <property type="match status" value="2"/>
</dbReference>
<reference evidence="2 5" key="2">
    <citation type="submission" date="2017-09" db="EMBL/GenBank/DDBJ databases">
        <title>Phase variable restriction modification systems are present in the genome sequences of periodontal pathogens Prevotella intermedia, Tannerella forsythia and Porphyromonas gingivalis.</title>
        <authorList>
            <person name="Haigh R.D."/>
            <person name="Crawford L."/>
            <person name="Ralph J."/>
            <person name="Wanford J."/>
            <person name="Vartoukian S.R."/>
            <person name="Hijazib K."/>
            <person name="Wade W."/>
            <person name="Oggioni M.R."/>
        </authorList>
    </citation>
    <scope>NUCLEOTIDE SEQUENCE [LARGE SCALE GENOMIC DNA]</scope>
    <source>
        <strain evidence="2 5">WW11663</strain>
    </source>
</reference>
<dbReference type="GO" id="GO:0016746">
    <property type="term" value="F:acyltransferase activity"/>
    <property type="evidence" value="ECO:0007669"/>
    <property type="project" value="InterPro"/>
</dbReference>
<feature type="domain" description="Beta-ketoacyl synthase-like N-terminal" evidence="1">
    <location>
        <begin position="42"/>
        <end position="178"/>
    </location>
</feature>
<dbReference type="Pfam" id="PF13723">
    <property type="entry name" value="Ketoacyl-synt_2"/>
    <property type="match status" value="1"/>
</dbReference>
<sequence>MSVYLQSARQISVQQPLSDEWFDHPIAYGKKYVPTLDPQFSDYLSPLMSRRMCTLLKRAVVVSRLTLKDADVERPDAIISGTGLGCIANTEQFLLSIMENNEQLLQPTFFMQSTHNILSATIAIDLKCHGYNNTYVHRGTSFDQALLDALLQFGRGKVETVLVGGYDELTEHYYRFFDRLGKWDFEPGKCFAGETAVSMLLGNEKGARTLCRIDGVELMYRPTPVQMRGTLDRLLSGAGCEPTEIDAVLTGLNTHRQNDAVYHDVMAYLFEHCPTMQYKHLFGESFSSSALGVYVAATCLHRREVPSHLLCGRTKALPDLKRILVYNHYNNKAHSFILLSSC</sequence>
<dbReference type="RefSeq" id="WP_074449687.1">
    <property type="nucleotide sequence ID" value="NZ_CAJPTF010000013.1"/>
</dbReference>
<reference evidence="3 4" key="1">
    <citation type="submission" date="2016-09" db="EMBL/GenBank/DDBJ databases">
        <authorList>
            <person name="Capua I."/>
            <person name="De Benedictis P."/>
            <person name="Joannis T."/>
            <person name="Lombin L.H."/>
            <person name="Cattoli G."/>
        </authorList>
    </citation>
    <scope>NUCLEOTIDE SEQUENCE [LARGE SCALE GENOMIC DNA]</scope>
    <source>
        <strain evidence="3 4">UB20</strain>
    </source>
</reference>
<dbReference type="EMBL" id="NSLJ01000052">
    <property type="protein sequence ID" value="PDP42205.1"/>
    <property type="molecule type" value="Genomic_DNA"/>
</dbReference>
<evidence type="ECO:0000313" key="3">
    <source>
        <dbReference type="EMBL" id="SCQ20521.1"/>
    </source>
</evidence>
<dbReference type="Gene3D" id="3.40.47.10">
    <property type="match status" value="1"/>
</dbReference>
<dbReference type="AlphaFoldDB" id="A0A1D3UK82"/>
<gene>
    <name evidence="2" type="ORF">CLI86_13015</name>
    <name evidence="3" type="ORF">TFUB20_01066</name>
</gene>
<proteinExistence type="predicted"/>
<dbReference type="Proteomes" id="UP000219259">
    <property type="component" value="Unassembled WGS sequence"/>
</dbReference>
<evidence type="ECO:0000313" key="4">
    <source>
        <dbReference type="Proteomes" id="UP000182057"/>
    </source>
</evidence>
<evidence type="ECO:0000313" key="5">
    <source>
        <dbReference type="Proteomes" id="UP000219259"/>
    </source>
</evidence>